<dbReference type="InterPro" id="IPR036864">
    <property type="entry name" value="Zn2-C6_fun-type_DNA-bd_sf"/>
</dbReference>
<dbReference type="GO" id="GO:0005634">
    <property type="term" value="C:nucleus"/>
    <property type="evidence" value="ECO:0007669"/>
    <property type="project" value="UniProtKB-SubCell"/>
</dbReference>
<proteinExistence type="predicted"/>
<protein>
    <recommendedName>
        <fullName evidence="7">Zn(2)-C6 fungal-type domain-containing protein</fullName>
    </recommendedName>
</protein>
<dbReference type="AlphaFoldDB" id="A0AB34KMI0"/>
<dbReference type="InterPro" id="IPR001138">
    <property type="entry name" value="Zn2Cys6_DnaBD"/>
</dbReference>
<comment type="caution">
    <text evidence="8">The sequence shown here is derived from an EMBL/GenBank/DDBJ whole genome shotgun (WGS) entry which is preliminary data.</text>
</comment>
<dbReference type="Gene3D" id="4.10.240.10">
    <property type="entry name" value="Zn(2)-C6 fungal-type DNA-binding domain"/>
    <property type="match status" value="1"/>
</dbReference>
<dbReference type="PROSITE" id="PS50048">
    <property type="entry name" value="ZN2_CY6_FUNGAL_2"/>
    <property type="match status" value="1"/>
</dbReference>
<evidence type="ECO:0000256" key="1">
    <source>
        <dbReference type="ARBA" id="ARBA00004123"/>
    </source>
</evidence>
<dbReference type="GeneID" id="96007291"/>
<dbReference type="GO" id="GO:0008270">
    <property type="term" value="F:zinc ion binding"/>
    <property type="evidence" value="ECO:0007669"/>
    <property type="project" value="InterPro"/>
</dbReference>
<dbReference type="PANTHER" id="PTHR31845:SF10">
    <property type="entry name" value="ZN(II)2CYS6 TRANSCRIPTION FACTOR (EUROFUNG)"/>
    <property type="match status" value="1"/>
</dbReference>
<dbReference type="InterPro" id="IPR051089">
    <property type="entry name" value="prtT"/>
</dbReference>
<dbReference type="PROSITE" id="PS00463">
    <property type="entry name" value="ZN2_CY6_FUNGAL_1"/>
    <property type="match status" value="1"/>
</dbReference>
<organism evidence="8 9">
    <name type="scientific">Cladosporium halotolerans</name>
    <dbReference type="NCBI Taxonomy" id="1052096"/>
    <lineage>
        <taxon>Eukaryota</taxon>
        <taxon>Fungi</taxon>
        <taxon>Dikarya</taxon>
        <taxon>Ascomycota</taxon>
        <taxon>Pezizomycotina</taxon>
        <taxon>Dothideomycetes</taxon>
        <taxon>Dothideomycetidae</taxon>
        <taxon>Cladosporiales</taxon>
        <taxon>Cladosporiaceae</taxon>
        <taxon>Cladosporium</taxon>
    </lineage>
</organism>
<evidence type="ECO:0000259" key="7">
    <source>
        <dbReference type="PROSITE" id="PS50048"/>
    </source>
</evidence>
<dbReference type="SUPFAM" id="SSF57701">
    <property type="entry name" value="Zn2/Cys6 DNA-binding domain"/>
    <property type="match status" value="1"/>
</dbReference>
<dbReference type="GO" id="GO:0000981">
    <property type="term" value="F:DNA-binding transcription factor activity, RNA polymerase II-specific"/>
    <property type="evidence" value="ECO:0007669"/>
    <property type="project" value="InterPro"/>
</dbReference>
<comment type="subcellular location">
    <subcellularLocation>
        <location evidence="1">Nucleus</location>
    </subcellularLocation>
</comment>
<keyword evidence="2" id="KW-0805">Transcription regulation</keyword>
<keyword evidence="3" id="KW-0238">DNA-binding</keyword>
<evidence type="ECO:0000256" key="2">
    <source>
        <dbReference type="ARBA" id="ARBA00023015"/>
    </source>
</evidence>
<feature type="domain" description="Zn(2)-C6 fungal-type" evidence="7">
    <location>
        <begin position="43"/>
        <end position="73"/>
    </location>
</feature>
<dbReference type="PANTHER" id="PTHR31845">
    <property type="entry name" value="FINGER DOMAIN PROTEIN, PUTATIVE-RELATED"/>
    <property type="match status" value="1"/>
</dbReference>
<name>A0AB34KMI0_9PEZI</name>
<dbReference type="EMBL" id="JAAQHG020000020">
    <property type="protein sequence ID" value="KAL1585272.1"/>
    <property type="molecule type" value="Genomic_DNA"/>
</dbReference>
<evidence type="ECO:0000313" key="8">
    <source>
        <dbReference type="EMBL" id="KAL1585272.1"/>
    </source>
</evidence>
<evidence type="ECO:0000256" key="3">
    <source>
        <dbReference type="ARBA" id="ARBA00023125"/>
    </source>
</evidence>
<dbReference type="CDD" id="cd00067">
    <property type="entry name" value="GAL4"/>
    <property type="match status" value="1"/>
</dbReference>
<evidence type="ECO:0000256" key="6">
    <source>
        <dbReference type="SAM" id="MobiDB-lite"/>
    </source>
</evidence>
<reference evidence="8 9" key="1">
    <citation type="journal article" date="2020" name="Microbiol. Resour. Announc.">
        <title>Draft Genome Sequence of a Cladosporium Species Isolated from the Mesophotic Ascidian Didemnum maculosum.</title>
        <authorList>
            <person name="Gioti A."/>
            <person name="Siaperas R."/>
            <person name="Nikolaivits E."/>
            <person name="Le Goff G."/>
            <person name="Ouazzani J."/>
            <person name="Kotoulas G."/>
            <person name="Topakas E."/>
        </authorList>
    </citation>
    <scope>NUCLEOTIDE SEQUENCE [LARGE SCALE GENOMIC DNA]</scope>
    <source>
        <strain evidence="8 9">TM138-S3</strain>
    </source>
</reference>
<keyword evidence="5" id="KW-0539">Nucleus</keyword>
<dbReference type="GO" id="GO:0000976">
    <property type="term" value="F:transcription cis-regulatory region binding"/>
    <property type="evidence" value="ECO:0007669"/>
    <property type="project" value="TreeGrafter"/>
</dbReference>
<gene>
    <name evidence="8" type="ORF">WHR41_05848</name>
</gene>
<evidence type="ECO:0000256" key="5">
    <source>
        <dbReference type="ARBA" id="ARBA00023242"/>
    </source>
</evidence>
<evidence type="ECO:0000313" key="9">
    <source>
        <dbReference type="Proteomes" id="UP000803884"/>
    </source>
</evidence>
<evidence type="ECO:0000256" key="4">
    <source>
        <dbReference type="ARBA" id="ARBA00023163"/>
    </source>
</evidence>
<keyword evidence="4" id="KW-0804">Transcription</keyword>
<accession>A0AB34KMI0</accession>
<feature type="region of interest" description="Disordered" evidence="6">
    <location>
        <begin position="1"/>
        <end position="42"/>
    </location>
</feature>
<dbReference type="RefSeq" id="XP_069228378.1">
    <property type="nucleotide sequence ID" value="XM_069374453.1"/>
</dbReference>
<sequence>MAETTAMDTTAPPPEPTRTPSRDGADATPTAGTKRKRQPRNSACQSCAALKMKCIATAIPGVCERCNRMSRDCLPSIPKPRKRQSINGLSEPEIRSLPLSHILGNDSPPRQISAYPPAPGPAGEVKAFDAFNATSTAKPDATHNGSFTSLFAHGLGLDEQAESSFELLAGVDFALMHDSFGVFERMVAHVPFIELPNTDVMKMVVKRPVTALAICIAAMGANADLRLRLVEAFRRAVSIKCIVNGERSIDLMSGLLIHITWHHRYMHRQQIYQLMHLVAGMAADHGLYRQSGLEMYSSQQPDRETQLLFLGSHYMFASLAGIGSCNPSPLGWNNHLYDVAKRFSFNGPFPNNSNNTPFVELGRLLGDIDSSTRDSSESFAAPSHNRTWATWHNSKADLQRLEGLTQKYPVIATHPHVQATRIAIYTIMLQNAKEPQTSALTDIALAIKDYFDTTLNESVITINHMSIIDWIHLLSVLAALILILHPQFETWEAVPGALRNLLEPEHILDAIVARMNAVSPAQQHPELMNWFAGLASKIKGKWQHDRYSVSRGRTGSGDVSESEARFRPVNARASFSGDRVRTADSQGPGGGFGACDVDVGHVCKIDLLEDSFWDRLLRS</sequence>
<keyword evidence="9" id="KW-1185">Reference proteome</keyword>
<dbReference type="Proteomes" id="UP000803884">
    <property type="component" value="Unassembled WGS sequence"/>
</dbReference>
<feature type="region of interest" description="Disordered" evidence="6">
    <location>
        <begin position="74"/>
        <end position="93"/>
    </location>
</feature>